<organism evidence="2 3">
    <name type="scientific">Bugula neritina</name>
    <name type="common">Brown bryozoan</name>
    <name type="synonym">Sertularia neritina</name>
    <dbReference type="NCBI Taxonomy" id="10212"/>
    <lineage>
        <taxon>Eukaryota</taxon>
        <taxon>Metazoa</taxon>
        <taxon>Spiralia</taxon>
        <taxon>Lophotrochozoa</taxon>
        <taxon>Bryozoa</taxon>
        <taxon>Gymnolaemata</taxon>
        <taxon>Cheilostomatida</taxon>
        <taxon>Flustrina</taxon>
        <taxon>Buguloidea</taxon>
        <taxon>Bugulidae</taxon>
        <taxon>Bugula</taxon>
    </lineage>
</organism>
<evidence type="ECO:0000313" key="3">
    <source>
        <dbReference type="Proteomes" id="UP000593567"/>
    </source>
</evidence>
<protein>
    <submittedName>
        <fullName evidence="2">Uncharacterized protein</fullName>
    </submittedName>
</protein>
<dbReference type="AlphaFoldDB" id="A0A7J7IT62"/>
<feature type="region of interest" description="Disordered" evidence="1">
    <location>
        <begin position="1"/>
        <end position="47"/>
    </location>
</feature>
<keyword evidence="3" id="KW-1185">Reference proteome</keyword>
<evidence type="ECO:0000313" key="2">
    <source>
        <dbReference type="EMBL" id="KAF6016726.1"/>
    </source>
</evidence>
<dbReference type="EMBL" id="VXIV02003480">
    <property type="protein sequence ID" value="KAF6016726.1"/>
    <property type="molecule type" value="Genomic_DNA"/>
</dbReference>
<dbReference type="Proteomes" id="UP000593567">
    <property type="component" value="Unassembled WGS sequence"/>
</dbReference>
<proteinExistence type="predicted"/>
<evidence type="ECO:0000256" key="1">
    <source>
        <dbReference type="SAM" id="MobiDB-lite"/>
    </source>
</evidence>
<gene>
    <name evidence="2" type="ORF">EB796_024968</name>
</gene>
<accession>A0A7J7IT62</accession>
<sequence>MHPEEGLCTHMLPPSESLDDDESQGIDDVSAVNEDHSEGSEEDGQMEYSSEIIPEILSFINYLEEQNLTDYFGEQSYIDNDQEEDYYNIIQELEESIDSESMINNVLFPSSVNFTEFPQAFNEDEDEYNRAVDFLDQYIQKL</sequence>
<reference evidence="2" key="1">
    <citation type="submission" date="2020-06" db="EMBL/GenBank/DDBJ databases">
        <title>Draft genome of Bugula neritina, a colonial animal packing powerful symbionts and potential medicines.</title>
        <authorList>
            <person name="Rayko M."/>
        </authorList>
    </citation>
    <scope>NUCLEOTIDE SEQUENCE [LARGE SCALE GENOMIC DNA]</scope>
    <source>
        <strain evidence="2">Kwan_BN1</strain>
    </source>
</reference>
<name>A0A7J7IT62_BUGNE</name>
<comment type="caution">
    <text evidence="2">The sequence shown here is derived from an EMBL/GenBank/DDBJ whole genome shotgun (WGS) entry which is preliminary data.</text>
</comment>